<protein>
    <recommendedName>
        <fullName evidence="3">RNA polymerase sigma-70 region 2 domain-containing protein</fullName>
    </recommendedName>
</protein>
<dbReference type="Proteomes" id="UP000318102">
    <property type="component" value="Unassembled WGS sequence"/>
</dbReference>
<gene>
    <name evidence="1" type="ORF">FPZ44_02870</name>
</gene>
<comment type="caution">
    <text evidence="1">The sequence shown here is derived from an EMBL/GenBank/DDBJ whole genome shotgun (WGS) entry which is preliminary data.</text>
</comment>
<keyword evidence="2" id="KW-1185">Reference proteome</keyword>
<dbReference type="AlphaFoldDB" id="A0A559IWT0"/>
<evidence type="ECO:0008006" key="3">
    <source>
        <dbReference type="Google" id="ProtNLM"/>
    </source>
</evidence>
<dbReference type="InterPro" id="IPR013325">
    <property type="entry name" value="RNA_pol_sigma_r2"/>
</dbReference>
<evidence type="ECO:0000313" key="1">
    <source>
        <dbReference type="EMBL" id="TVX92090.1"/>
    </source>
</evidence>
<sequence>MSTPLNVRQAQQGDRQAFIQLIRTFEANMYAFSRTMLSSDEDCADAIQETILLAYRSITTLKTRHPV</sequence>
<dbReference type="Gene3D" id="1.10.1740.10">
    <property type="match status" value="1"/>
</dbReference>
<organism evidence="1 2">
    <name type="scientific">Paenibacillus agilis</name>
    <dbReference type="NCBI Taxonomy" id="3020863"/>
    <lineage>
        <taxon>Bacteria</taxon>
        <taxon>Bacillati</taxon>
        <taxon>Bacillota</taxon>
        <taxon>Bacilli</taxon>
        <taxon>Bacillales</taxon>
        <taxon>Paenibacillaceae</taxon>
        <taxon>Paenibacillus</taxon>
    </lineage>
</organism>
<name>A0A559IWT0_9BACL</name>
<dbReference type="GO" id="GO:0003700">
    <property type="term" value="F:DNA-binding transcription factor activity"/>
    <property type="evidence" value="ECO:0007669"/>
    <property type="project" value="InterPro"/>
</dbReference>
<dbReference type="SUPFAM" id="SSF88946">
    <property type="entry name" value="Sigma2 domain of RNA polymerase sigma factors"/>
    <property type="match status" value="1"/>
</dbReference>
<dbReference type="EMBL" id="VNJK01000001">
    <property type="protein sequence ID" value="TVX92090.1"/>
    <property type="molecule type" value="Genomic_DNA"/>
</dbReference>
<dbReference type="OrthoDB" id="9782703at2"/>
<dbReference type="GO" id="GO:0006352">
    <property type="term" value="P:DNA-templated transcription initiation"/>
    <property type="evidence" value="ECO:0007669"/>
    <property type="project" value="InterPro"/>
</dbReference>
<reference evidence="1 2" key="1">
    <citation type="submission" date="2019-07" db="EMBL/GenBank/DDBJ databases">
        <authorList>
            <person name="Kim J."/>
        </authorList>
    </citation>
    <scope>NUCLEOTIDE SEQUENCE [LARGE SCALE GENOMIC DNA]</scope>
    <source>
        <strain evidence="1 2">N4</strain>
    </source>
</reference>
<proteinExistence type="predicted"/>
<evidence type="ECO:0000313" key="2">
    <source>
        <dbReference type="Proteomes" id="UP000318102"/>
    </source>
</evidence>
<accession>A0A559IWT0</accession>
<dbReference type="RefSeq" id="WP_144987213.1">
    <property type="nucleotide sequence ID" value="NZ_VNJK01000001.1"/>
</dbReference>